<evidence type="ECO:0000313" key="1">
    <source>
        <dbReference type="EMBL" id="KAK3556790.1"/>
    </source>
</evidence>
<sequence length="46" mass="5385">MCNWILDFLTNRPQVPQHSSNIIFQFADDASILGFIKTEMRQPTEM</sequence>
<protein>
    <submittedName>
        <fullName evidence="1">Uncharacterized protein</fullName>
    </submittedName>
</protein>
<dbReference type="EMBL" id="JAUCMX010000001">
    <property type="protein sequence ID" value="KAK3556790.1"/>
    <property type="molecule type" value="Genomic_DNA"/>
</dbReference>
<dbReference type="Proteomes" id="UP001274896">
    <property type="component" value="Unassembled WGS sequence"/>
</dbReference>
<gene>
    <name evidence="1" type="ORF">QTP70_020498</name>
</gene>
<reference evidence="1" key="1">
    <citation type="submission" date="2023-06" db="EMBL/GenBank/DDBJ databases">
        <title>Male Hemibagrus guttatus genome.</title>
        <authorList>
            <person name="Bian C."/>
        </authorList>
    </citation>
    <scope>NUCLEOTIDE SEQUENCE</scope>
    <source>
        <strain evidence="1">Male_cb2023</strain>
        <tissue evidence="1">Muscle</tissue>
    </source>
</reference>
<dbReference type="AlphaFoldDB" id="A0AAE0VG09"/>
<accession>A0AAE0VG09</accession>
<name>A0AAE0VG09_9TELE</name>
<proteinExistence type="predicted"/>
<feature type="non-terminal residue" evidence="1">
    <location>
        <position position="46"/>
    </location>
</feature>
<organism evidence="1 2">
    <name type="scientific">Hemibagrus guttatus</name>
    <dbReference type="NCBI Taxonomy" id="175788"/>
    <lineage>
        <taxon>Eukaryota</taxon>
        <taxon>Metazoa</taxon>
        <taxon>Chordata</taxon>
        <taxon>Craniata</taxon>
        <taxon>Vertebrata</taxon>
        <taxon>Euteleostomi</taxon>
        <taxon>Actinopterygii</taxon>
        <taxon>Neopterygii</taxon>
        <taxon>Teleostei</taxon>
        <taxon>Ostariophysi</taxon>
        <taxon>Siluriformes</taxon>
        <taxon>Bagridae</taxon>
        <taxon>Hemibagrus</taxon>
    </lineage>
</organism>
<evidence type="ECO:0000313" key="2">
    <source>
        <dbReference type="Proteomes" id="UP001274896"/>
    </source>
</evidence>
<comment type="caution">
    <text evidence="1">The sequence shown here is derived from an EMBL/GenBank/DDBJ whole genome shotgun (WGS) entry which is preliminary data.</text>
</comment>
<keyword evidence="2" id="KW-1185">Reference proteome</keyword>